<evidence type="ECO:0008006" key="4">
    <source>
        <dbReference type="Google" id="ProtNLM"/>
    </source>
</evidence>
<reference evidence="2 3" key="1">
    <citation type="journal article" date="2022" name="Environ. Microbiol. Rep.">
        <title>Eco-phylogenetic analyses reveal divergent evolution of vitamin B12 metabolism in the marine bacterial family 'Psychromonadaceae'.</title>
        <authorList>
            <person name="Jin X."/>
            <person name="Yang Y."/>
            <person name="Cao H."/>
            <person name="Gao B."/>
            <person name="Zhao Z."/>
        </authorList>
    </citation>
    <scope>NUCLEOTIDE SEQUENCE [LARGE SCALE GENOMIC DNA]</scope>
    <source>
        <strain evidence="2 3">MKS20</strain>
    </source>
</reference>
<feature type="signal peptide" evidence="1">
    <location>
        <begin position="1"/>
        <end position="20"/>
    </location>
</feature>
<feature type="chain" id="PRO_5045325644" description="Lipoprotein" evidence="1">
    <location>
        <begin position="21"/>
        <end position="591"/>
    </location>
</feature>
<dbReference type="PROSITE" id="PS51257">
    <property type="entry name" value="PROKAR_LIPOPROTEIN"/>
    <property type="match status" value="1"/>
</dbReference>
<keyword evidence="1" id="KW-0732">Signal</keyword>
<name>A0ABS8WAD6_9GAMM</name>
<dbReference type="RefSeq" id="WP_233053636.1">
    <property type="nucleotide sequence ID" value="NZ_JAIMJA010000014.1"/>
</dbReference>
<dbReference type="EMBL" id="JAIMJA010000014">
    <property type="protein sequence ID" value="MCE2595972.1"/>
    <property type="molecule type" value="Genomic_DNA"/>
</dbReference>
<evidence type="ECO:0000256" key="1">
    <source>
        <dbReference type="SAM" id="SignalP"/>
    </source>
</evidence>
<accession>A0ABS8WAD6</accession>
<sequence length="591" mass="62820">MNKHILALSIISALSLTACGGGGGTDGNVDSRSIGTFVDSAVAGLTYKCGDTSGITDADGKFSYRNGEQCEFHIGNFLVGKTQAMAGEGSAVITPYDVTDNVDQATKLAALLQTIDADGNAENGITLLVELVANLPASVLGLTEQEFYQAVEQATGKKAVSLAQAKGHMDKSLGQAKGYHSKAVETVIADARAVADAMEEVNFEEKLAYYQSVLDQGDQNNKDIASLKALIGIFEVVNDPAVAERISVTDSQFSYVDMLPKLLGLLKNTATLSPAAGGITGTTDDTADVLYSLAERLVVLSDALAMSFTDKTYVAVYSKDLSLDYNQAQSIRGGALTLASMLSTFAAYNAGSDAFFVPQTASGELATYITNWSISGSSVITGSVTTGKMQIDSEYLLAEVDPVSFLLDDQVGTLRSDAKYLTTAKQALVKAAEIGKMVDNSELKLAEQDQSDINAVFAHLTAKDGAKAPFTFVDESATYTLNLHAFYDISTAIDRSDFTITSSYICNRGEYNQVQSQLLNEPVCLDGDVLTDQDRLDYSELIYLDWSDNVSIYTQASPAKINTQVSPNAGGDVEQVILSCTPVQGHEDACL</sequence>
<keyword evidence="3" id="KW-1185">Reference proteome</keyword>
<proteinExistence type="predicted"/>
<dbReference type="Proteomes" id="UP001201273">
    <property type="component" value="Unassembled WGS sequence"/>
</dbReference>
<gene>
    <name evidence="2" type="ORF">K6Y31_14255</name>
</gene>
<evidence type="ECO:0000313" key="3">
    <source>
        <dbReference type="Proteomes" id="UP001201273"/>
    </source>
</evidence>
<evidence type="ECO:0000313" key="2">
    <source>
        <dbReference type="EMBL" id="MCE2595972.1"/>
    </source>
</evidence>
<protein>
    <recommendedName>
        <fullName evidence="4">Lipoprotein</fullName>
    </recommendedName>
</protein>
<organism evidence="2 3">
    <name type="scientific">Motilimonas cestriensis</name>
    <dbReference type="NCBI Taxonomy" id="2742685"/>
    <lineage>
        <taxon>Bacteria</taxon>
        <taxon>Pseudomonadati</taxon>
        <taxon>Pseudomonadota</taxon>
        <taxon>Gammaproteobacteria</taxon>
        <taxon>Alteromonadales</taxon>
        <taxon>Alteromonadales genera incertae sedis</taxon>
        <taxon>Motilimonas</taxon>
    </lineage>
</organism>
<comment type="caution">
    <text evidence="2">The sequence shown here is derived from an EMBL/GenBank/DDBJ whole genome shotgun (WGS) entry which is preliminary data.</text>
</comment>